<dbReference type="InterPro" id="IPR036565">
    <property type="entry name" value="Mur-like_cat_sf"/>
</dbReference>
<proteinExistence type="inferred from homology"/>
<keyword evidence="6 11" id="KW-0067">ATP-binding</keyword>
<comment type="caution">
    <text evidence="11">Lacks conserved residue(s) required for the propagation of feature annotation.</text>
</comment>
<feature type="compositionally biased region" description="Low complexity" evidence="13">
    <location>
        <begin position="1"/>
        <end position="17"/>
    </location>
</feature>
<dbReference type="PROSITE" id="PS01011">
    <property type="entry name" value="FOLYLPOLYGLU_SYNT_1"/>
    <property type="match status" value="1"/>
</dbReference>
<comment type="cofactor">
    <cofactor evidence="11">
        <name>Mg(2+)</name>
        <dbReference type="ChEBI" id="CHEBI:18420"/>
    </cofactor>
</comment>
<evidence type="ECO:0000256" key="4">
    <source>
        <dbReference type="ARBA" id="ARBA00022618"/>
    </source>
</evidence>
<dbReference type="GO" id="GO:0005524">
    <property type="term" value="F:ATP binding"/>
    <property type="evidence" value="ECO:0007669"/>
    <property type="project" value="UniProtKB-UniRule"/>
</dbReference>
<evidence type="ECO:0000259" key="16">
    <source>
        <dbReference type="Pfam" id="PF08245"/>
    </source>
</evidence>
<dbReference type="Pfam" id="PF08245">
    <property type="entry name" value="Mur_ligase_M"/>
    <property type="match status" value="1"/>
</dbReference>
<comment type="similarity">
    <text evidence="1 11">Belongs to the MurCDEF family. MurE subfamily.</text>
</comment>
<evidence type="ECO:0000256" key="13">
    <source>
        <dbReference type="SAM" id="MobiDB-lite"/>
    </source>
</evidence>
<evidence type="ECO:0000259" key="14">
    <source>
        <dbReference type="Pfam" id="PF01225"/>
    </source>
</evidence>
<dbReference type="GO" id="GO:0008360">
    <property type="term" value="P:regulation of cell shape"/>
    <property type="evidence" value="ECO:0007669"/>
    <property type="project" value="UniProtKB-KW"/>
</dbReference>
<dbReference type="PANTHER" id="PTHR23135">
    <property type="entry name" value="MUR LIGASE FAMILY MEMBER"/>
    <property type="match status" value="1"/>
</dbReference>
<dbReference type="InterPro" id="IPR005761">
    <property type="entry name" value="UDP-N-AcMur-Glu-dNH2Pim_ligase"/>
</dbReference>
<keyword evidence="10 11" id="KW-0961">Cell wall biogenesis/degradation</keyword>
<dbReference type="SUPFAM" id="SSF53623">
    <property type="entry name" value="MurD-like peptide ligases, catalytic domain"/>
    <property type="match status" value="1"/>
</dbReference>
<evidence type="ECO:0000256" key="6">
    <source>
        <dbReference type="ARBA" id="ARBA00022840"/>
    </source>
</evidence>
<comment type="function">
    <text evidence="11">Catalyzes the addition of an amino acid to the nucleotide precursor UDP-N-acetylmuramoyl-L-alanyl-D-glutamate (UMAG) in the biosynthesis of bacterial cell-wall peptidoglycan.</text>
</comment>
<dbReference type="Proteomes" id="UP000231586">
    <property type="component" value="Unassembled WGS sequence"/>
</dbReference>
<keyword evidence="2 11" id="KW-0963">Cytoplasm</keyword>
<accession>A0A2M8WTR7</accession>
<dbReference type="GO" id="GO:0005737">
    <property type="term" value="C:cytoplasm"/>
    <property type="evidence" value="ECO:0007669"/>
    <property type="project" value="UniProtKB-SubCell"/>
</dbReference>
<name>A0A2M8WTR7_9MICO</name>
<evidence type="ECO:0000256" key="11">
    <source>
        <dbReference type="HAMAP-Rule" id="MF_00208"/>
    </source>
</evidence>
<dbReference type="InterPro" id="IPR036615">
    <property type="entry name" value="Mur_ligase_C_dom_sf"/>
</dbReference>
<feature type="binding site" evidence="11">
    <location>
        <begin position="144"/>
        <end position="150"/>
    </location>
    <ligand>
        <name>ATP</name>
        <dbReference type="ChEBI" id="CHEBI:30616"/>
    </ligand>
</feature>
<dbReference type="Gene3D" id="3.40.1190.10">
    <property type="entry name" value="Mur-like, catalytic domain"/>
    <property type="match status" value="1"/>
</dbReference>
<evidence type="ECO:0000313" key="17">
    <source>
        <dbReference type="EMBL" id="PJI94342.1"/>
    </source>
</evidence>
<dbReference type="InterPro" id="IPR018109">
    <property type="entry name" value="Folylpolyglutamate_synth_CS"/>
</dbReference>
<dbReference type="InterPro" id="IPR035911">
    <property type="entry name" value="MurE/MurF_N"/>
</dbReference>
<evidence type="ECO:0000256" key="3">
    <source>
        <dbReference type="ARBA" id="ARBA00022598"/>
    </source>
</evidence>
<dbReference type="GO" id="GO:0051301">
    <property type="term" value="P:cell division"/>
    <property type="evidence" value="ECO:0007669"/>
    <property type="project" value="UniProtKB-KW"/>
</dbReference>
<gene>
    <name evidence="11" type="primary">murE</name>
    <name evidence="17" type="ORF">CLV34_0178</name>
</gene>
<dbReference type="AlphaFoldDB" id="A0A2M8WTR7"/>
<reference evidence="17 18" key="1">
    <citation type="submission" date="2017-11" db="EMBL/GenBank/DDBJ databases">
        <title>Genomic Encyclopedia of Archaeal and Bacterial Type Strains, Phase II (KMG-II): From Individual Species to Whole Genera.</title>
        <authorList>
            <person name="Goeker M."/>
        </authorList>
    </citation>
    <scope>NUCLEOTIDE SEQUENCE [LARGE SCALE GENOMIC DNA]</scope>
    <source>
        <strain evidence="17 18">DSM 22413</strain>
    </source>
</reference>
<dbReference type="GO" id="GO:0004326">
    <property type="term" value="F:tetrahydrofolylpolyglutamate synthase activity"/>
    <property type="evidence" value="ECO:0007669"/>
    <property type="project" value="InterPro"/>
</dbReference>
<feature type="domain" description="Mur ligase N-terminal catalytic" evidence="14">
    <location>
        <begin position="54"/>
        <end position="128"/>
    </location>
</feature>
<dbReference type="EC" id="6.3.2.-" evidence="11"/>
<comment type="caution">
    <text evidence="17">The sequence shown here is derived from an EMBL/GenBank/DDBJ whole genome shotgun (WGS) entry which is preliminary data.</text>
</comment>
<dbReference type="GO" id="GO:0009252">
    <property type="term" value="P:peptidoglycan biosynthetic process"/>
    <property type="evidence" value="ECO:0007669"/>
    <property type="project" value="UniProtKB-UniRule"/>
</dbReference>
<comment type="PTM">
    <text evidence="11">Carboxylation is probably crucial for Mg(2+) binding and, consequently, for the gamma-phosphate positioning of ATP.</text>
</comment>
<keyword evidence="5 11" id="KW-0547">Nucleotide-binding</keyword>
<dbReference type="SUPFAM" id="SSF63418">
    <property type="entry name" value="MurE/MurF N-terminal domain"/>
    <property type="match status" value="1"/>
</dbReference>
<evidence type="ECO:0000256" key="5">
    <source>
        <dbReference type="ARBA" id="ARBA00022741"/>
    </source>
</evidence>
<dbReference type="Gene3D" id="3.40.1390.10">
    <property type="entry name" value="MurE/MurF, N-terminal domain"/>
    <property type="match status" value="1"/>
</dbReference>
<feature type="binding site" evidence="11">
    <location>
        <begin position="186"/>
        <end position="187"/>
    </location>
    <ligand>
        <name>UDP-N-acetyl-alpha-D-muramoyl-L-alanyl-D-glutamate</name>
        <dbReference type="ChEBI" id="CHEBI:83900"/>
    </ligand>
</feature>
<dbReference type="Gene3D" id="3.90.190.20">
    <property type="entry name" value="Mur ligase, C-terminal domain"/>
    <property type="match status" value="1"/>
</dbReference>
<feature type="domain" description="Mur ligase central" evidence="16">
    <location>
        <begin position="142"/>
        <end position="349"/>
    </location>
</feature>
<comment type="pathway">
    <text evidence="11 12">Cell wall biogenesis; peptidoglycan biosynthesis.</text>
</comment>
<dbReference type="NCBIfam" id="NF001124">
    <property type="entry name" value="PRK00139.1-2"/>
    <property type="match status" value="1"/>
</dbReference>
<feature type="binding site" evidence="11">
    <location>
        <position position="213"/>
    </location>
    <ligand>
        <name>UDP-N-acetyl-alpha-D-muramoyl-L-alanyl-D-glutamate</name>
        <dbReference type="ChEBI" id="CHEBI:83900"/>
    </ligand>
</feature>
<feature type="binding site" evidence="11">
    <location>
        <position position="221"/>
    </location>
    <ligand>
        <name>UDP-N-acetyl-alpha-D-muramoyl-L-alanyl-D-glutamate</name>
        <dbReference type="ChEBI" id="CHEBI:83900"/>
    </ligand>
</feature>
<keyword evidence="18" id="KW-1185">Reference proteome</keyword>
<evidence type="ECO:0000256" key="1">
    <source>
        <dbReference type="ARBA" id="ARBA00005898"/>
    </source>
</evidence>
<dbReference type="Pfam" id="PF01225">
    <property type="entry name" value="Mur_ligase"/>
    <property type="match status" value="1"/>
</dbReference>
<dbReference type="InterPro" id="IPR004101">
    <property type="entry name" value="Mur_ligase_C"/>
</dbReference>
<feature type="domain" description="Mur ligase C-terminal" evidence="15">
    <location>
        <begin position="376"/>
        <end position="507"/>
    </location>
</feature>
<dbReference type="NCBIfam" id="TIGR01085">
    <property type="entry name" value="murE"/>
    <property type="match status" value="1"/>
</dbReference>
<evidence type="ECO:0000256" key="10">
    <source>
        <dbReference type="ARBA" id="ARBA00023316"/>
    </source>
</evidence>
<evidence type="ECO:0000313" key="18">
    <source>
        <dbReference type="Proteomes" id="UP000231586"/>
    </source>
</evidence>
<keyword evidence="4 11" id="KW-0132">Cell division</keyword>
<feature type="region of interest" description="Disordered" evidence="13">
    <location>
        <begin position="1"/>
        <end position="23"/>
    </location>
</feature>
<dbReference type="SUPFAM" id="SSF53244">
    <property type="entry name" value="MurD-like peptide ligases, peptide-binding domain"/>
    <property type="match status" value="1"/>
</dbReference>
<keyword evidence="3 11" id="KW-0436">Ligase</keyword>
<dbReference type="UniPathway" id="UPA00219"/>
<dbReference type="PANTHER" id="PTHR23135:SF4">
    <property type="entry name" value="UDP-N-ACETYLMURAMOYL-L-ALANYL-D-GLUTAMATE--2,6-DIAMINOPIMELATE LIGASE MURE HOMOLOG, CHLOROPLASTIC"/>
    <property type="match status" value="1"/>
</dbReference>
<comment type="subcellular location">
    <subcellularLocation>
        <location evidence="11 12">Cytoplasm</location>
    </subcellularLocation>
</comment>
<dbReference type="EMBL" id="PGTZ01000006">
    <property type="protein sequence ID" value="PJI94342.1"/>
    <property type="molecule type" value="Genomic_DNA"/>
</dbReference>
<keyword evidence="7 11" id="KW-0133">Cell shape</keyword>
<evidence type="ECO:0000256" key="2">
    <source>
        <dbReference type="ARBA" id="ARBA00022490"/>
    </source>
</evidence>
<evidence type="ECO:0000256" key="7">
    <source>
        <dbReference type="ARBA" id="ARBA00022960"/>
    </source>
</evidence>
<keyword evidence="11" id="KW-0460">Magnesium</keyword>
<sequence length="544" mass="56227">MSHVPTTAPGPAGLRPARPTPRPLDEVVEGVAQRVVLPAGTPSAGTRGFVLPTVSGVVIDNRAALPDDLFVALPGARVHGARFAADAVARGAVAVLTDDAGAAQCGGLDVPVVVADDPRAVLGEVAARVHGRPAEALATFGVTGTNGKTTTTYVLDTLLAALGRTTGLVGTVETRSAGRAVPSALTTPEAGDLQALLATMREDGVDALAMEVSSHALALHRVDAVVYDVAGFTNLSQDHLDFHGDLDSYFSTKATLFAPDRSRRGVVVLPGGGEGRAWAQRLLDEATVPVVALDLTGRGERDGWTVLDVEAGAHQQEFRLVHADGRSLDVTTTLPGGFNLANVALAVVMVLESGVGVDDLAAALTRSGGVRPVVPGRMETVGDRPRTVVDFAHNPDALALALDALRPTTAGRLVVVFGATGERDRGKRPIMGRVAVERADVVIVTDDDPHGEPAGQVRAEVLEGARAAQAAGGRATVVREAAPRARAIRDAVLDAGPDDTVLVAGRGHEVWQEIDGVNHPLDDRVEARAALADRAAKDTGEQDA</sequence>
<dbReference type="GO" id="GO:0071555">
    <property type="term" value="P:cell wall organization"/>
    <property type="evidence" value="ECO:0007669"/>
    <property type="project" value="UniProtKB-KW"/>
</dbReference>
<evidence type="ECO:0000259" key="15">
    <source>
        <dbReference type="Pfam" id="PF02875"/>
    </source>
</evidence>
<evidence type="ECO:0000256" key="12">
    <source>
        <dbReference type="RuleBase" id="RU004135"/>
    </source>
</evidence>
<dbReference type="InterPro" id="IPR000713">
    <property type="entry name" value="Mur_ligase_N"/>
</dbReference>
<dbReference type="Pfam" id="PF02875">
    <property type="entry name" value="Mur_ligase_C"/>
    <property type="match status" value="1"/>
</dbReference>
<protein>
    <recommendedName>
        <fullName evidence="11">UDP-N-acetylmuramyl-tripeptide synthetase</fullName>
        <ecNumber evidence="11">6.3.2.-</ecNumber>
    </recommendedName>
    <alternativeName>
        <fullName evidence="11">UDP-MurNAc-tripeptide synthetase</fullName>
    </alternativeName>
</protein>
<dbReference type="HAMAP" id="MF_00208">
    <property type="entry name" value="MurE"/>
    <property type="match status" value="1"/>
</dbReference>
<organism evidence="17 18">
    <name type="scientific">Luteimicrobium subarcticum</name>
    <dbReference type="NCBI Taxonomy" id="620910"/>
    <lineage>
        <taxon>Bacteria</taxon>
        <taxon>Bacillati</taxon>
        <taxon>Actinomycetota</taxon>
        <taxon>Actinomycetes</taxon>
        <taxon>Micrococcales</taxon>
        <taxon>Luteimicrobium</taxon>
    </lineage>
</organism>
<evidence type="ECO:0000256" key="8">
    <source>
        <dbReference type="ARBA" id="ARBA00022984"/>
    </source>
</evidence>
<evidence type="ECO:0000256" key="9">
    <source>
        <dbReference type="ARBA" id="ARBA00023306"/>
    </source>
</evidence>
<feature type="modified residue" description="N6-carboxylysine" evidence="11">
    <location>
        <position position="253"/>
    </location>
</feature>
<keyword evidence="9 11" id="KW-0131">Cell cycle</keyword>
<dbReference type="GO" id="GO:0000287">
    <property type="term" value="F:magnesium ion binding"/>
    <property type="evidence" value="ECO:0007669"/>
    <property type="project" value="UniProtKB-UniRule"/>
</dbReference>
<dbReference type="InterPro" id="IPR013221">
    <property type="entry name" value="Mur_ligase_cen"/>
</dbReference>
<keyword evidence="8 11" id="KW-0573">Peptidoglycan synthesis</keyword>